<organism evidence="3 4">
    <name type="scientific">Hibiscus syriacus</name>
    <name type="common">Rose of Sharon</name>
    <dbReference type="NCBI Taxonomy" id="106335"/>
    <lineage>
        <taxon>Eukaryota</taxon>
        <taxon>Viridiplantae</taxon>
        <taxon>Streptophyta</taxon>
        <taxon>Embryophyta</taxon>
        <taxon>Tracheophyta</taxon>
        <taxon>Spermatophyta</taxon>
        <taxon>Magnoliopsida</taxon>
        <taxon>eudicotyledons</taxon>
        <taxon>Gunneridae</taxon>
        <taxon>Pentapetalae</taxon>
        <taxon>rosids</taxon>
        <taxon>malvids</taxon>
        <taxon>Malvales</taxon>
        <taxon>Malvaceae</taxon>
        <taxon>Malvoideae</taxon>
        <taxon>Hibiscus</taxon>
    </lineage>
</organism>
<evidence type="ECO:0000313" key="3">
    <source>
        <dbReference type="EMBL" id="KAE8723922.1"/>
    </source>
</evidence>
<dbReference type="GO" id="GO:0048046">
    <property type="term" value="C:apoplast"/>
    <property type="evidence" value="ECO:0007669"/>
    <property type="project" value="TreeGrafter"/>
</dbReference>
<evidence type="ECO:0000256" key="1">
    <source>
        <dbReference type="ARBA" id="ARBA00023002"/>
    </source>
</evidence>
<accession>A0A6A3C9R5</accession>
<feature type="domain" description="Glycine cleavage system P-protein N-terminal" evidence="2">
    <location>
        <begin position="13"/>
        <end position="57"/>
    </location>
</feature>
<gene>
    <name evidence="3" type="ORF">F3Y22_tig00011277pilonHSYRG00071</name>
</gene>
<dbReference type="InterPro" id="IPR020581">
    <property type="entry name" value="GDC_P"/>
</dbReference>
<evidence type="ECO:0000313" key="4">
    <source>
        <dbReference type="Proteomes" id="UP000436088"/>
    </source>
</evidence>
<name>A0A6A3C9R5_HIBSY</name>
<dbReference type="EMBL" id="VEPZ02000496">
    <property type="protein sequence ID" value="KAE8723922.1"/>
    <property type="molecule type" value="Genomic_DNA"/>
</dbReference>
<dbReference type="GO" id="GO:0030170">
    <property type="term" value="F:pyridoxal phosphate binding"/>
    <property type="evidence" value="ECO:0007669"/>
    <property type="project" value="TreeGrafter"/>
</dbReference>
<evidence type="ECO:0000259" key="2">
    <source>
        <dbReference type="Pfam" id="PF02347"/>
    </source>
</evidence>
<dbReference type="AlphaFoldDB" id="A0A6A3C9R5"/>
<keyword evidence="4" id="KW-1185">Reference proteome</keyword>
<dbReference type="GO" id="GO:0005739">
    <property type="term" value="C:mitochondrion"/>
    <property type="evidence" value="ECO:0007669"/>
    <property type="project" value="TreeGrafter"/>
</dbReference>
<dbReference type="GO" id="GO:0019464">
    <property type="term" value="P:glycine decarboxylation via glycine cleavage system"/>
    <property type="evidence" value="ECO:0007669"/>
    <property type="project" value="TreeGrafter"/>
</dbReference>
<reference evidence="3" key="1">
    <citation type="submission" date="2019-09" db="EMBL/GenBank/DDBJ databases">
        <title>Draft genome information of white flower Hibiscus syriacus.</title>
        <authorList>
            <person name="Kim Y.-M."/>
        </authorList>
    </citation>
    <scope>NUCLEOTIDE SEQUENCE [LARGE SCALE GENOMIC DNA]</scope>
    <source>
        <strain evidence="3">YM2019G1</strain>
    </source>
</reference>
<dbReference type="Proteomes" id="UP000436088">
    <property type="component" value="Unassembled WGS sequence"/>
</dbReference>
<protein>
    <recommendedName>
        <fullName evidence="2">Glycine cleavage system P-protein N-terminal domain-containing protein</fullName>
    </recommendedName>
</protein>
<proteinExistence type="predicted"/>
<comment type="caution">
    <text evidence="3">The sequence shown here is derived from an EMBL/GenBank/DDBJ whole genome shotgun (WGS) entry which is preliminary data.</text>
</comment>
<dbReference type="PANTHER" id="PTHR11773:SF1">
    <property type="entry name" value="GLYCINE DEHYDROGENASE (DECARBOXYLATING), MITOCHONDRIAL"/>
    <property type="match status" value="1"/>
</dbReference>
<dbReference type="PANTHER" id="PTHR11773">
    <property type="entry name" value="GLYCINE DEHYDROGENASE, DECARBOXYLATING"/>
    <property type="match status" value="1"/>
</dbReference>
<dbReference type="GO" id="GO:0016594">
    <property type="term" value="F:glycine binding"/>
    <property type="evidence" value="ECO:0007669"/>
    <property type="project" value="TreeGrafter"/>
</dbReference>
<keyword evidence="1" id="KW-0560">Oxidoreductase</keyword>
<dbReference type="GO" id="GO:0009941">
    <property type="term" value="C:chloroplast envelope"/>
    <property type="evidence" value="ECO:0007669"/>
    <property type="project" value="TreeGrafter"/>
</dbReference>
<dbReference type="InterPro" id="IPR015421">
    <property type="entry name" value="PyrdxlP-dep_Trfase_major"/>
</dbReference>
<dbReference type="GO" id="GO:0004375">
    <property type="term" value="F:glycine dehydrogenase (decarboxylating) activity"/>
    <property type="evidence" value="ECO:0007669"/>
    <property type="project" value="InterPro"/>
</dbReference>
<dbReference type="SUPFAM" id="SSF53383">
    <property type="entry name" value="PLP-dependent transferases"/>
    <property type="match status" value="1"/>
</dbReference>
<dbReference type="InterPro" id="IPR049315">
    <property type="entry name" value="GDC-P_N"/>
</dbReference>
<dbReference type="GO" id="GO:0005960">
    <property type="term" value="C:glycine cleavage complex"/>
    <property type="evidence" value="ECO:0007669"/>
    <property type="project" value="TreeGrafter"/>
</dbReference>
<dbReference type="Pfam" id="PF02347">
    <property type="entry name" value="GDC-P"/>
    <property type="match status" value="1"/>
</dbReference>
<dbReference type="InterPro" id="IPR015424">
    <property type="entry name" value="PyrdxlP-dep_Trfase"/>
</dbReference>
<dbReference type="Gene3D" id="3.40.640.10">
    <property type="entry name" value="Type I PLP-dependent aspartate aminotransferase-like (Major domain)"/>
    <property type="match status" value="1"/>
</dbReference>
<sequence>MQLLSIGLETGLQLGVKVVMETDLLALTILKPPGELGADIVVGSAQRFGVSMGYDGP</sequence>